<dbReference type="InterPro" id="IPR006076">
    <property type="entry name" value="FAD-dep_OxRdtase"/>
</dbReference>
<dbReference type="AlphaFoldDB" id="A0A0H4I897"/>
<evidence type="ECO:0000256" key="1">
    <source>
        <dbReference type="ARBA" id="ARBA00023002"/>
    </source>
</evidence>
<dbReference type="InterPro" id="IPR036188">
    <property type="entry name" value="FAD/NAD-bd_sf"/>
</dbReference>
<dbReference type="InterPro" id="IPR007419">
    <property type="entry name" value="BFD-like_2Fe2S-bd_dom"/>
</dbReference>
<dbReference type="Gene3D" id="1.10.10.1100">
    <property type="entry name" value="BFD-like [2Fe-2S]-binding domain"/>
    <property type="match status" value="1"/>
</dbReference>
<dbReference type="SUPFAM" id="SSF54373">
    <property type="entry name" value="FAD-linked reductases, C-terminal domain"/>
    <property type="match status" value="1"/>
</dbReference>
<dbReference type="InterPro" id="IPR052745">
    <property type="entry name" value="G3P_Oxidase/Oxidoreductase"/>
</dbReference>
<evidence type="ECO:0000259" key="3">
    <source>
        <dbReference type="Pfam" id="PF04324"/>
    </source>
</evidence>
<dbReference type="Gene3D" id="3.50.50.60">
    <property type="entry name" value="FAD/NAD(P)-binding domain"/>
    <property type="match status" value="1"/>
</dbReference>
<dbReference type="PANTHER" id="PTHR42720:SF1">
    <property type="entry name" value="GLYCEROL 3-PHOSPHATE OXIDASE"/>
    <property type="match status" value="1"/>
</dbReference>
<dbReference type="CDD" id="cd19946">
    <property type="entry name" value="GlpA-like_Fer2_BFD-like"/>
    <property type="match status" value="1"/>
</dbReference>
<dbReference type="PATRIC" id="fig|330734.3.peg.350"/>
<dbReference type="Proteomes" id="UP000036406">
    <property type="component" value="Chromosome"/>
</dbReference>
<dbReference type="PROSITE" id="PS51257">
    <property type="entry name" value="PROKAR_LIPOPROTEIN"/>
    <property type="match status" value="1"/>
</dbReference>
<feature type="domain" description="FAD dependent oxidoreductase" evidence="2">
    <location>
        <begin position="11"/>
        <end position="360"/>
    </location>
</feature>
<evidence type="ECO:0000313" key="4">
    <source>
        <dbReference type="EMBL" id="AKO51277.1"/>
    </source>
</evidence>
<sequence length="469" mass="50689">MSTDHRSSQFDIAVIGAGVIGCAIARQFTLEGARVVVIEKAPDILDGASKANSAILHTGFDAPPGSIEASCVAAGHAEYLKIHERLGLPLIKSGALVIAWTESEEQRLPMLMERARENGVEDVQLLSAGQTHELEPELAEHAKASFIVPREYVIDPWSAPYGYLLQGLANGAVIKRNCEVKGGCFDGVRWKLDTVQGQISATTVINAAGLYGDIIDQKLTGSTRFSIKPRKGQFIVYDKPASALVKHILLPVPNDVTKGVVICRTAYGNLLVGPTAEAQDDRVNAALSETAMTALRQRGEEILPALADHDVTAVYAGLRPATEFKDYQIHAHEGLNYITVGGIRSTGLSSALGTAKLIYQRYLESGEAFQPPATIHWPKVSNIAENYPRDWQCEGNQGIVCHCELVTRREITEALEGPLAVRSIGGLKRRTRATMGRCQGFYCSAELAKMTQPYFDAAGSTVRSHVGAN</sequence>
<dbReference type="GO" id="GO:0016491">
    <property type="term" value="F:oxidoreductase activity"/>
    <property type="evidence" value="ECO:0007669"/>
    <property type="project" value="UniProtKB-KW"/>
</dbReference>
<dbReference type="Gene3D" id="3.30.9.10">
    <property type="entry name" value="D-Amino Acid Oxidase, subunit A, domain 2"/>
    <property type="match status" value="1"/>
</dbReference>
<dbReference type="RefSeq" id="WP_048383929.1">
    <property type="nucleotide sequence ID" value="NZ_CP011494.1"/>
</dbReference>
<dbReference type="EMBL" id="CP011494">
    <property type="protein sequence ID" value="AKO51277.1"/>
    <property type="molecule type" value="Genomic_DNA"/>
</dbReference>
<proteinExistence type="predicted"/>
<keyword evidence="5" id="KW-1185">Reference proteome</keyword>
<protein>
    <submittedName>
        <fullName evidence="4">FAD-dependent oxidoreductase</fullName>
    </submittedName>
</protein>
<keyword evidence="1" id="KW-0560">Oxidoreductase</keyword>
<gene>
    <name evidence="4" type="ORF">ABA45_01590</name>
</gene>
<name>A0A0H4I897_9GAMM</name>
<dbReference type="Pfam" id="PF01266">
    <property type="entry name" value="DAO"/>
    <property type="match status" value="1"/>
</dbReference>
<evidence type="ECO:0000259" key="2">
    <source>
        <dbReference type="Pfam" id="PF01266"/>
    </source>
</evidence>
<accession>A0A0H4I897</accession>
<dbReference type="InterPro" id="IPR041854">
    <property type="entry name" value="BFD-like_2Fe2S-bd_dom_sf"/>
</dbReference>
<dbReference type="PANTHER" id="PTHR42720">
    <property type="entry name" value="GLYCEROL-3-PHOSPHATE DEHYDROGENASE"/>
    <property type="match status" value="1"/>
</dbReference>
<organism evidence="4 5">
    <name type="scientific">Marinobacter psychrophilus</name>
    <dbReference type="NCBI Taxonomy" id="330734"/>
    <lineage>
        <taxon>Bacteria</taxon>
        <taxon>Pseudomonadati</taxon>
        <taxon>Pseudomonadota</taxon>
        <taxon>Gammaproteobacteria</taxon>
        <taxon>Pseudomonadales</taxon>
        <taxon>Marinobacteraceae</taxon>
        <taxon>Marinobacter</taxon>
    </lineage>
</organism>
<dbReference type="Pfam" id="PF04324">
    <property type="entry name" value="Fer2_BFD"/>
    <property type="match status" value="1"/>
</dbReference>
<dbReference type="SUPFAM" id="SSF51905">
    <property type="entry name" value="FAD/NAD(P)-binding domain"/>
    <property type="match status" value="1"/>
</dbReference>
<evidence type="ECO:0000313" key="5">
    <source>
        <dbReference type="Proteomes" id="UP000036406"/>
    </source>
</evidence>
<dbReference type="KEGG" id="mpq:ABA45_01590"/>
<reference evidence="4 5" key="1">
    <citation type="submission" date="2015-05" db="EMBL/GenBank/DDBJ databases">
        <title>Complete genome of Marinobacter psychrophilus strain 20041T isolated from sea-ice of the Canadian Basin.</title>
        <authorList>
            <person name="Song L."/>
            <person name="Ren L."/>
            <person name="Yu Y."/>
            <person name="Wang X."/>
        </authorList>
    </citation>
    <scope>NUCLEOTIDE SEQUENCE [LARGE SCALE GENOMIC DNA]</scope>
    <source>
        <strain evidence="4 5">20041</strain>
    </source>
</reference>
<feature type="domain" description="BFD-like [2Fe-2S]-binding" evidence="3">
    <location>
        <begin position="399"/>
        <end position="449"/>
    </location>
</feature>
<dbReference type="STRING" id="330734.ABA45_01590"/>